<dbReference type="EMBL" id="CAFBNC010000020">
    <property type="protein sequence ID" value="CAB4930044.1"/>
    <property type="molecule type" value="Genomic_DNA"/>
</dbReference>
<dbReference type="SUPFAM" id="SSF48452">
    <property type="entry name" value="TPR-like"/>
    <property type="match status" value="1"/>
</dbReference>
<dbReference type="InterPro" id="IPR013766">
    <property type="entry name" value="Thioredoxin_domain"/>
</dbReference>
<dbReference type="Pfam" id="PF00578">
    <property type="entry name" value="AhpC-TSA"/>
    <property type="match status" value="1"/>
</dbReference>
<accession>A0A6J5Y9H9</accession>
<dbReference type="Gene3D" id="3.40.30.10">
    <property type="entry name" value="Glutaredoxin"/>
    <property type="match status" value="1"/>
</dbReference>
<dbReference type="InterPro" id="IPR000866">
    <property type="entry name" value="AhpC/TSA"/>
</dbReference>
<dbReference type="EMBL" id="CAEMXZ010000006">
    <property type="protein sequence ID" value="CAB4322513.1"/>
    <property type="molecule type" value="Genomic_DNA"/>
</dbReference>
<protein>
    <submittedName>
        <fullName evidence="2">Unannotated protein</fullName>
    </submittedName>
</protein>
<dbReference type="GO" id="GO:0016209">
    <property type="term" value="F:antioxidant activity"/>
    <property type="evidence" value="ECO:0007669"/>
    <property type="project" value="InterPro"/>
</dbReference>
<dbReference type="GO" id="GO:0016491">
    <property type="term" value="F:oxidoreductase activity"/>
    <property type="evidence" value="ECO:0007669"/>
    <property type="project" value="InterPro"/>
</dbReference>
<name>A0A6J5Y9H9_9ZZZZ</name>
<dbReference type="PROSITE" id="PS50005">
    <property type="entry name" value="TPR"/>
    <property type="match status" value="1"/>
</dbReference>
<dbReference type="PROSITE" id="PS51352">
    <property type="entry name" value="THIOREDOXIN_2"/>
    <property type="match status" value="1"/>
</dbReference>
<dbReference type="CDD" id="cd02966">
    <property type="entry name" value="TlpA_like_family"/>
    <property type="match status" value="1"/>
</dbReference>
<dbReference type="InterPro" id="IPR019734">
    <property type="entry name" value="TPR_rpt"/>
</dbReference>
<dbReference type="PANTHER" id="PTHR42852:SF13">
    <property type="entry name" value="PROTEIN DIPZ"/>
    <property type="match status" value="1"/>
</dbReference>
<organism evidence="2">
    <name type="scientific">freshwater metagenome</name>
    <dbReference type="NCBI Taxonomy" id="449393"/>
    <lineage>
        <taxon>unclassified sequences</taxon>
        <taxon>metagenomes</taxon>
        <taxon>ecological metagenomes</taxon>
    </lineage>
</organism>
<feature type="domain" description="Thioredoxin" evidence="1">
    <location>
        <begin position="100"/>
        <end position="250"/>
    </location>
</feature>
<proteinExistence type="predicted"/>
<dbReference type="InterPro" id="IPR011990">
    <property type="entry name" value="TPR-like_helical_dom_sf"/>
</dbReference>
<dbReference type="InterPro" id="IPR050553">
    <property type="entry name" value="Thioredoxin_ResA/DsbE_sf"/>
</dbReference>
<dbReference type="AlphaFoldDB" id="A0A6J5Y9H9"/>
<sequence length="347" mass="37741">MTESITTLLWEGESHEFPDKGSPNLIGTADFERLTGWDLRDEGLCNGDVCVPVRDRARAVPSPGVLDLDHLIPLLDRPLVIDRNARIISVGSTQQARRDALVSRRAPSFSLPALDGSMRSLEQLRGRLTVLVTFSTWCGCCYDLPGWQALSDELGAEGLNVVAVAFDQEAAVVAPFAEGITIPVLYDPSHLLSELYAISNVPTVVWIDESGTIVRPNTPAFGTDLFADFHGVPSGPHLDAIRAWVREGTLDPDAALPEAVAELSPDEIAARLWFRIGAHLHRVGRDDEAAAPFETARSLAPLDFTVARAAMPLTGRDPFGQEFMDLYDEWVGAGRPFHGLQPDLGNS</sequence>
<dbReference type="PANTHER" id="PTHR42852">
    <property type="entry name" value="THIOL:DISULFIDE INTERCHANGE PROTEIN DSBE"/>
    <property type="match status" value="1"/>
</dbReference>
<reference evidence="2" key="1">
    <citation type="submission" date="2020-05" db="EMBL/GenBank/DDBJ databases">
        <authorList>
            <person name="Chiriac C."/>
            <person name="Salcher M."/>
            <person name="Ghai R."/>
            <person name="Kavagutti S V."/>
        </authorList>
    </citation>
    <scope>NUCLEOTIDE SEQUENCE</scope>
</reference>
<evidence type="ECO:0000313" key="3">
    <source>
        <dbReference type="EMBL" id="CAB4930044.1"/>
    </source>
</evidence>
<dbReference type="GO" id="GO:0006950">
    <property type="term" value="P:response to stress"/>
    <property type="evidence" value="ECO:0007669"/>
    <property type="project" value="UniProtKB-ARBA"/>
</dbReference>
<gene>
    <name evidence="2" type="ORF">UFOPK1392_00248</name>
    <name evidence="3" type="ORF">UFOPK3733_00612</name>
</gene>
<dbReference type="InterPro" id="IPR036249">
    <property type="entry name" value="Thioredoxin-like_sf"/>
</dbReference>
<evidence type="ECO:0000313" key="2">
    <source>
        <dbReference type="EMBL" id="CAB4322513.1"/>
    </source>
</evidence>
<evidence type="ECO:0000259" key="1">
    <source>
        <dbReference type="PROSITE" id="PS51352"/>
    </source>
</evidence>
<dbReference type="SUPFAM" id="SSF52833">
    <property type="entry name" value="Thioredoxin-like"/>
    <property type="match status" value="1"/>
</dbReference>